<dbReference type="PRINTS" id="PR00344">
    <property type="entry name" value="BCTRLSENSOR"/>
</dbReference>
<dbReference type="GO" id="GO:0004673">
    <property type="term" value="F:protein histidine kinase activity"/>
    <property type="evidence" value="ECO:0007669"/>
    <property type="project" value="UniProtKB-EC"/>
</dbReference>
<sequence length="349" mass="39840">MPIQPSIDLALGLLLVGITLFAVILYLRLQSNRLRDYLLKLYLINRQVNQDVLDFVDQAWPILEAAGFKSLQGEIQWFGERKAIQHGEPGTESYPISIAEWGISIRLNLTSGRIRGENLLLANLVLQNFKVLLELDVSGKTSEFLLSQKRLEKYQLFVQHDIKNIAQFIVLLSEQVKGTKTDVQKVALVDHLQTMMPTVTERADKTIKQMTQPNKPLQDIEAFSFAEEVHKLAKGLELSYHLQGDVRCELSRTLFDQVVKSVLENFKDHGCYEKQVHIEISEACEVRFYIEEKGFELNVPVERLFEPFWSTSDSGMGLGLFIARELLSTIGGSIQLDYSDERFGFVVQF</sequence>
<proteinExistence type="predicted"/>
<dbReference type="RefSeq" id="WP_128384411.1">
    <property type="nucleotide sequence ID" value="NZ_CP035033.1"/>
</dbReference>
<keyword evidence="3" id="KW-0812">Transmembrane</keyword>
<dbReference type="SUPFAM" id="SSF55874">
    <property type="entry name" value="ATPase domain of HSP90 chaperone/DNA topoisomerase II/histidine kinase"/>
    <property type="match status" value="1"/>
</dbReference>
<evidence type="ECO:0000259" key="4">
    <source>
        <dbReference type="Pfam" id="PF02518"/>
    </source>
</evidence>
<organism evidence="5 6">
    <name type="scientific">Hydrogenovibrio thermophilus</name>
    <dbReference type="NCBI Taxonomy" id="265883"/>
    <lineage>
        <taxon>Bacteria</taxon>
        <taxon>Pseudomonadati</taxon>
        <taxon>Pseudomonadota</taxon>
        <taxon>Gammaproteobacteria</taxon>
        <taxon>Thiotrichales</taxon>
        <taxon>Piscirickettsiaceae</taxon>
        <taxon>Hydrogenovibrio</taxon>
    </lineage>
</organism>
<gene>
    <name evidence="5" type="ORF">EPV75_02960</name>
</gene>
<dbReference type="InterPro" id="IPR004358">
    <property type="entry name" value="Sig_transdc_His_kin-like_C"/>
</dbReference>
<feature type="transmembrane region" description="Helical" evidence="3">
    <location>
        <begin position="6"/>
        <end position="27"/>
    </location>
</feature>
<evidence type="ECO:0000256" key="3">
    <source>
        <dbReference type="SAM" id="Phobius"/>
    </source>
</evidence>
<dbReference type="Proteomes" id="UP000285478">
    <property type="component" value="Chromosome"/>
</dbReference>
<feature type="domain" description="Histidine kinase/HSP90-like ATPase" evidence="4">
    <location>
        <begin position="255"/>
        <end position="341"/>
    </location>
</feature>
<reference evidence="5 6" key="1">
    <citation type="journal article" date="2018" name="Environ. Microbiol.">
        <title>Genomes of ubiquitous marine and hypersaline Hydrogenovibrio, Thiomicrorhabdus and Thiomicrospira spp. encode a diversity of mechanisms to sustain chemolithoautotrophy in heterogeneous environments.</title>
        <authorList>
            <person name="Scott K.M."/>
            <person name="Williams J."/>
            <person name="Porter C.M.B."/>
            <person name="Russel S."/>
            <person name="Harmer T.L."/>
            <person name="Paul J.H."/>
            <person name="Antonen K.M."/>
            <person name="Bridges M.K."/>
            <person name="Camper G.J."/>
            <person name="Campla C.K."/>
            <person name="Casella L.G."/>
            <person name="Chase E."/>
            <person name="Conrad J.W."/>
            <person name="Cruz M.C."/>
            <person name="Dunlap D.S."/>
            <person name="Duran L."/>
            <person name="Fahsbender E.M."/>
            <person name="Goldsmith D.B."/>
            <person name="Keeley R.F."/>
            <person name="Kondoff M.R."/>
            <person name="Kussy B.I."/>
            <person name="Lane M.K."/>
            <person name="Lawler S."/>
            <person name="Leigh B.A."/>
            <person name="Lewis C."/>
            <person name="Lostal L.M."/>
            <person name="Marking D."/>
            <person name="Mancera P.A."/>
            <person name="McClenthan E.C."/>
            <person name="McIntyre E.A."/>
            <person name="Mine J.A."/>
            <person name="Modi S."/>
            <person name="Moore B.D."/>
            <person name="Morgan W.A."/>
            <person name="Nelson K.M."/>
            <person name="Nguyen K.N."/>
            <person name="Ogburn N."/>
            <person name="Parrino D.G."/>
            <person name="Pedapudi A.D."/>
            <person name="Pelham R.P."/>
            <person name="Preece A.M."/>
            <person name="Rampersad E.A."/>
            <person name="Richardson J.C."/>
            <person name="Rodgers C.M."/>
            <person name="Schaffer B.L."/>
            <person name="Sheridan N.E."/>
            <person name="Solone M.R."/>
            <person name="Staley Z.R."/>
            <person name="Tabuchi M."/>
            <person name="Waide R.J."/>
            <person name="Wanjugi P.W."/>
            <person name="Young S."/>
            <person name="Clum A."/>
            <person name="Daum C."/>
            <person name="Huntemann M."/>
            <person name="Ivanova N."/>
            <person name="Kyrpides N."/>
            <person name="Mikhailova N."/>
            <person name="Palaniappan K."/>
            <person name="Pillay M."/>
            <person name="Reddy T.B.K."/>
            <person name="Shapiro N."/>
            <person name="Stamatis D."/>
            <person name="Varghese N."/>
            <person name="Woyke T."/>
            <person name="Boden R."/>
            <person name="Freyermuth S.K."/>
            <person name="Kerfeld C.A."/>
        </authorList>
    </citation>
    <scope>NUCLEOTIDE SEQUENCE [LARGE SCALE GENOMIC DNA]</scope>
    <source>
        <strain evidence="5 6">JR-2</strain>
    </source>
</reference>
<name>A0A410H1C3_9GAMM</name>
<protein>
    <recommendedName>
        <fullName evidence="2">histidine kinase</fullName>
        <ecNumber evidence="2">2.7.13.3</ecNumber>
    </recommendedName>
</protein>
<dbReference type="EMBL" id="CP035033">
    <property type="protein sequence ID" value="QAB14703.1"/>
    <property type="molecule type" value="Genomic_DNA"/>
</dbReference>
<dbReference type="EC" id="2.7.13.3" evidence="2"/>
<dbReference type="InterPro" id="IPR003594">
    <property type="entry name" value="HATPase_dom"/>
</dbReference>
<evidence type="ECO:0000313" key="6">
    <source>
        <dbReference type="Proteomes" id="UP000285478"/>
    </source>
</evidence>
<dbReference type="InterPro" id="IPR036890">
    <property type="entry name" value="HATPase_C_sf"/>
</dbReference>
<accession>A0A410H1C3</accession>
<evidence type="ECO:0000256" key="1">
    <source>
        <dbReference type="ARBA" id="ARBA00000085"/>
    </source>
</evidence>
<evidence type="ECO:0000313" key="5">
    <source>
        <dbReference type="EMBL" id="QAB14703.1"/>
    </source>
</evidence>
<comment type="catalytic activity">
    <reaction evidence="1">
        <text>ATP + protein L-histidine = ADP + protein N-phospho-L-histidine.</text>
        <dbReference type="EC" id="2.7.13.3"/>
    </reaction>
</comment>
<evidence type="ECO:0000256" key="2">
    <source>
        <dbReference type="ARBA" id="ARBA00012438"/>
    </source>
</evidence>
<dbReference type="Pfam" id="PF02518">
    <property type="entry name" value="HATPase_c"/>
    <property type="match status" value="1"/>
</dbReference>
<keyword evidence="6" id="KW-1185">Reference proteome</keyword>
<keyword evidence="3" id="KW-1133">Transmembrane helix</keyword>
<keyword evidence="3" id="KW-0472">Membrane</keyword>
<dbReference type="AlphaFoldDB" id="A0A410H1C3"/>
<dbReference type="KEGG" id="htr:EPV75_02960"/>
<dbReference type="Gene3D" id="3.30.565.10">
    <property type="entry name" value="Histidine kinase-like ATPase, C-terminal domain"/>
    <property type="match status" value="1"/>
</dbReference>